<evidence type="ECO:0000313" key="3">
    <source>
        <dbReference type="Proteomes" id="UP000310066"/>
    </source>
</evidence>
<accession>A0A4U0TTI7</accession>
<evidence type="ECO:0000313" key="2">
    <source>
        <dbReference type="EMBL" id="TKA25272.1"/>
    </source>
</evidence>
<dbReference type="EMBL" id="NAJP01000160">
    <property type="protein sequence ID" value="TKA25272.1"/>
    <property type="molecule type" value="Genomic_DNA"/>
</dbReference>
<feature type="region of interest" description="Disordered" evidence="1">
    <location>
        <begin position="49"/>
        <end position="77"/>
    </location>
</feature>
<sequence length="135" mass="14987">MSFIPGREVYIKPLVFKLQEGAYPQYEIVRRLALAFICRSMCKTQVPSLSHSLKQRTDPPSSIVLSLSRSSESPPLRAPTDLLDRKCLDLCIAPLDQRLTGNIFDSVLGGFFAVLGRLVNNERNATQQAALHCVA</sequence>
<gene>
    <name evidence="2" type="ORF">B0A54_17464</name>
</gene>
<dbReference type="Proteomes" id="UP000310066">
    <property type="component" value="Unassembled WGS sequence"/>
</dbReference>
<organism evidence="2 3">
    <name type="scientific">Friedmanniomyces endolithicus</name>
    <dbReference type="NCBI Taxonomy" id="329885"/>
    <lineage>
        <taxon>Eukaryota</taxon>
        <taxon>Fungi</taxon>
        <taxon>Dikarya</taxon>
        <taxon>Ascomycota</taxon>
        <taxon>Pezizomycotina</taxon>
        <taxon>Dothideomycetes</taxon>
        <taxon>Dothideomycetidae</taxon>
        <taxon>Mycosphaerellales</taxon>
        <taxon>Teratosphaeriaceae</taxon>
        <taxon>Friedmanniomyces</taxon>
    </lineage>
</organism>
<protein>
    <submittedName>
        <fullName evidence="2">Uncharacterized protein</fullName>
    </submittedName>
</protein>
<dbReference type="OrthoDB" id="3944494at2759"/>
<feature type="compositionally biased region" description="Low complexity" evidence="1">
    <location>
        <begin position="59"/>
        <end position="75"/>
    </location>
</feature>
<evidence type="ECO:0000256" key="1">
    <source>
        <dbReference type="SAM" id="MobiDB-lite"/>
    </source>
</evidence>
<name>A0A4U0TTI7_9PEZI</name>
<dbReference type="AlphaFoldDB" id="A0A4U0TTI7"/>
<proteinExistence type="predicted"/>
<reference evidence="2 3" key="1">
    <citation type="submission" date="2017-03" db="EMBL/GenBank/DDBJ databases">
        <title>Genomes of endolithic fungi from Antarctica.</title>
        <authorList>
            <person name="Coleine C."/>
            <person name="Masonjones S."/>
            <person name="Stajich J.E."/>
        </authorList>
    </citation>
    <scope>NUCLEOTIDE SEQUENCE [LARGE SCALE GENOMIC DNA]</scope>
    <source>
        <strain evidence="2 3">CCFEE 5311</strain>
    </source>
</reference>
<comment type="caution">
    <text evidence="2">The sequence shown here is derived from an EMBL/GenBank/DDBJ whole genome shotgun (WGS) entry which is preliminary data.</text>
</comment>